<dbReference type="GO" id="GO:0015074">
    <property type="term" value="P:DNA integration"/>
    <property type="evidence" value="ECO:0007669"/>
    <property type="project" value="InterPro"/>
</dbReference>
<dbReference type="Pfam" id="PF20155">
    <property type="entry name" value="TMP_3"/>
    <property type="match status" value="1"/>
</dbReference>
<sequence>MADADVQGMLIRIEATTAQLRQEIARGEAAVAQSAGKMDSSLGRIDTAFDRAGSSAESAAGLIRNALGAAIGASAIGTIIKTADSYSQMSDRIGMATKSFGEYNTVQERLLATANRTYRPLEEAQELYIRTSDSLRSMGLSADQSMDVMDSFSYLLVTNSASADKASSAIDAYSKSLQTGKIDADSWQAMLAAMPTIVETLSSATGKSAEEIKNLGAQGKLSLDTLTEGLQKSADANGLLADSMGVAVRDALVALNNAFTVYVGQLNESIDFTGKLASGISVLADNFGTIAEVAGVAALSALAVYARGLTASAAASVLATKAAIEEAMARRAQAASVLLAAQAEQQKAQTSVFLAQKEAVAAKGTALQTQMSLQLAEARMVEARATSAVGAAQAAIVGTSRTVIGLLGGPAGIAMLAVGAATAFLTLRDNTGDLEKKLGDLSGPIDQLTKKFNELDRATQSVTLRELRSTIADAQEDLSTAATSISFEFQSSLTNAGLAGASGFMAGIAPLPAEFQAAIDLVKKASADQASGMVVDWKAVADQVRQVPGVTAEVADALEKSGGAAATSNAELAKLKDTVSQLTGETDGLTRAERENAAAKAAAAGVGQKYLEQLQKQLGAAQDKTSLEAANRFIAENTNLTEGMITAIRSAAAAKDAQKASDDAATKATKSGTSAVKEAATEAKNQAKALTDLKTQADIAIQSATGLAAAYLAGTDKSREFSLQQKVEEALLKTGAAARAEVIAKLTAERDAQDKLAVSKSAYDLGKETADLIAQAKATLMGADALAAYNAEKALTIALAGKNIEVGSEEYKQMLAATEAQKEALKLVQQAGSAGGIMDRLYPEAKLLKDYTADQEALNAAMALYPENAALYQDALAKLGNEYEVNRSKATIWGQMTEGAIDRIDEAFASAWGNIGSGAESLWDNLKKGFKQTLGEIAHMLTTKPLLASISNWLTGSDNGQGLSSVWGKLLGSATGQGGSAGDANGWGGMVSLGKNLYSAWSNLTGVGSSIASGYASGGVSGAISGGAGYYGNMLSNIASTLSGGFTSLIGGNIAITGATAAGTAATTAALTGVTAAQAAAAAATVGAEGITAAALQGAIAEGAASIGTNIGVAGATTAAASQGIAASISGALSSAAAMWPLAVIMGMYQSGKLYDAGVRPDASEMFASGGSTALGKASMIPQTLQSKAFEITDGINSKLVGGKLAAIISGSTLHQAVWGAVGKKLFGGAWETKDGGISLGVENGEFDPQQYIYQKKKGGLFSSSKKRTRYSDLDAETESALGAAYNDKLLNSMGLFSAFAEARDKAGAKLGITFGRQPPSFHEQRSLAARLHELEGRDAQKLLGHRSAAMTDVYRDSRGAEWIDVA</sequence>
<dbReference type="Gene3D" id="1.10.443.10">
    <property type="entry name" value="Intergrase catalytic core"/>
    <property type="match status" value="1"/>
</dbReference>
<organism evidence="3">
    <name type="scientific">Pseudomonas moraviensis R28-S</name>
    <dbReference type="NCBI Taxonomy" id="1395516"/>
    <lineage>
        <taxon>Bacteria</taxon>
        <taxon>Pseudomonadati</taxon>
        <taxon>Pseudomonadota</taxon>
        <taxon>Gammaproteobacteria</taxon>
        <taxon>Pseudomonadales</taxon>
        <taxon>Pseudomonadaceae</taxon>
        <taxon>Pseudomonas</taxon>
    </lineage>
</organism>
<name>V8R9V0_9PSED</name>
<dbReference type="eggNOG" id="COG0582">
    <property type="taxonomic scope" value="Bacteria"/>
</dbReference>
<dbReference type="PATRIC" id="fig|1395516.4.peg.1005"/>
<proteinExistence type="predicted"/>
<evidence type="ECO:0000256" key="1">
    <source>
        <dbReference type="ARBA" id="ARBA00023172"/>
    </source>
</evidence>
<dbReference type="NCBIfam" id="TIGR02675">
    <property type="entry name" value="tape_meas_nterm"/>
    <property type="match status" value="1"/>
</dbReference>
<evidence type="ECO:0000259" key="2">
    <source>
        <dbReference type="Pfam" id="PF20155"/>
    </source>
</evidence>
<dbReference type="EMBL" id="AYMZ01000003">
    <property type="protein sequence ID" value="ETF08335.1"/>
    <property type="molecule type" value="Genomic_DNA"/>
</dbReference>
<keyword evidence="1" id="KW-0233">DNA recombination</keyword>
<protein>
    <submittedName>
        <fullName evidence="3">Tail tape measure protein</fullName>
    </submittedName>
</protein>
<dbReference type="GO" id="GO:0003677">
    <property type="term" value="F:DNA binding"/>
    <property type="evidence" value="ECO:0007669"/>
    <property type="project" value="InterPro"/>
</dbReference>
<reference evidence="3" key="1">
    <citation type="journal article" date="2014" name="Genome Announc.">
        <title>Draft Genome Sequence of Pseudomonas moraviensis R28-S.</title>
        <authorList>
            <person name="Hunter S.S."/>
            <person name="Yano H."/>
            <person name="Loftie-Eaton W."/>
            <person name="Hughes J."/>
            <person name="De Gelder L."/>
            <person name="Stragier P."/>
            <person name="De Vos P."/>
            <person name="Settles M.L."/>
            <person name="Top E.M."/>
        </authorList>
    </citation>
    <scope>NUCLEOTIDE SEQUENCE [LARGE SCALE GENOMIC DNA]</scope>
    <source>
        <strain evidence="3">R28-S</strain>
    </source>
</reference>
<dbReference type="InterPro" id="IPR011010">
    <property type="entry name" value="DNA_brk_join_enz"/>
</dbReference>
<comment type="caution">
    <text evidence="3">The sequence shown here is derived from an EMBL/GenBank/DDBJ whole genome shotgun (WGS) entry which is preliminary data.</text>
</comment>
<feature type="domain" description="Tape measure protein N-terminal" evidence="2">
    <location>
        <begin position="78"/>
        <end position="268"/>
    </location>
</feature>
<gene>
    <name evidence="3" type="ORF">PMO01_04920</name>
</gene>
<dbReference type="InterPro" id="IPR013762">
    <property type="entry name" value="Integrase-like_cat_sf"/>
</dbReference>
<evidence type="ECO:0000313" key="3">
    <source>
        <dbReference type="EMBL" id="ETF08335.1"/>
    </source>
</evidence>
<dbReference type="SUPFAM" id="SSF56349">
    <property type="entry name" value="DNA breaking-rejoining enzymes"/>
    <property type="match status" value="1"/>
</dbReference>
<dbReference type="HOGENOM" id="CLU_256568_0_0_6"/>
<dbReference type="InterPro" id="IPR013491">
    <property type="entry name" value="Tape_meas_N"/>
</dbReference>
<dbReference type="eggNOG" id="COG5281">
    <property type="taxonomic scope" value="Bacteria"/>
</dbReference>
<dbReference type="Proteomes" id="UP000024771">
    <property type="component" value="Chromosome"/>
</dbReference>
<dbReference type="GO" id="GO:0006310">
    <property type="term" value="P:DNA recombination"/>
    <property type="evidence" value="ECO:0007669"/>
    <property type="project" value="UniProtKB-KW"/>
</dbReference>
<accession>V8R9V0</accession>